<feature type="region of interest" description="Disordered" evidence="6">
    <location>
        <begin position="403"/>
        <end position="433"/>
    </location>
</feature>
<evidence type="ECO:0000313" key="8">
    <source>
        <dbReference type="EMBL" id="OIJ26628.1"/>
    </source>
</evidence>
<dbReference type="OrthoDB" id="9815525at2"/>
<keyword evidence="2" id="KW-1003">Cell membrane</keyword>
<feature type="transmembrane region" description="Helical" evidence="7">
    <location>
        <begin position="87"/>
        <end position="113"/>
    </location>
</feature>
<comment type="caution">
    <text evidence="8">The sequence shown here is derived from an EMBL/GenBank/DDBJ whole genome shotgun (WGS) entry which is preliminary data.</text>
</comment>
<dbReference type="AlphaFoldDB" id="A0A1J4N507"/>
<dbReference type="Gene3D" id="1.20.1250.20">
    <property type="entry name" value="MFS general substrate transporter like domains"/>
    <property type="match status" value="1"/>
</dbReference>
<dbReference type="Pfam" id="PF07690">
    <property type="entry name" value="MFS_1"/>
    <property type="match status" value="1"/>
</dbReference>
<dbReference type="InterPro" id="IPR011701">
    <property type="entry name" value="MFS"/>
</dbReference>
<feature type="transmembrane region" description="Helical" evidence="7">
    <location>
        <begin position="45"/>
        <end position="66"/>
    </location>
</feature>
<proteinExistence type="predicted"/>
<evidence type="ECO:0000256" key="1">
    <source>
        <dbReference type="ARBA" id="ARBA00004651"/>
    </source>
</evidence>
<name>A0A1J4N507_9ACTN</name>
<feature type="transmembrane region" description="Helical" evidence="7">
    <location>
        <begin position="256"/>
        <end position="277"/>
    </location>
</feature>
<feature type="transmembrane region" description="Helical" evidence="7">
    <location>
        <begin position="378"/>
        <end position="396"/>
    </location>
</feature>
<dbReference type="GO" id="GO:0005886">
    <property type="term" value="C:plasma membrane"/>
    <property type="evidence" value="ECO:0007669"/>
    <property type="project" value="UniProtKB-SubCell"/>
</dbReference>
<evidence type="ECO:0000256" key="3">
    <source>
        <dbReference type="ARBA" id="ARBA00022692"/>
    </source>
</evidence>
<organism evidence="8 9">
    <name type="scientific">Nocardioides luteus</name>
    <dbReference type="NCBI Taxonomy" id="1844"/>
    <lineage>
        <taxon>Bacteria</taxon>
        <taxon>Bacillati</taxon>
        <taxon>Actinomycetota</taxon>
        <taxon>Actinomycetes</taxon>
        <taxon>Propionibacteriales</taxon>
        <taxon>Nocardioidaceae</taxon>
        <taxon>Nocardioides</taxon>
    </lineage>
</organism>
<dbReference type="Proteomes" id="UP000033772">
    <property type="component" value="Unassembled WGS sequence"/>
</dbReference>
<evidence type="ECO:0000256" key="2">
    <source>
        <dbReference type="ARBA" id="ARBA00022475"/>
    </source>
</evidence>
<keyword evidence="3 7" id="KW-0812">Transmembrane</keyword>
<evidence type="ECO:0000256" key="7">
    <source>
        <dbReference type="SAM" id="Phobius"/>
    </source>
</evidence>
<dbReference type="CDD" id="cd06173">
    <property type="entry name" value="MFS_MefA_like"/>
    <property type="match status" value="1"/>
</dbReference>
<feature type="transmembrane region" description="Helical" evidence="7">
    <location>
        <begin position="169"/>
        <end position="187"/>
    </location>
</feature>
<dbReference type="RefSeq" id="WP_045548302.1">
    <property type="nucleotide sequence ID" value="NZ_JZDQ02000014.1"/>
</dbReference>
<comment type="subcellular location">
    <subcellularLocation>
        <location evidence="1">Cell membrane</location>
        <topology evidence="1">Multi-pass membrane protein</topology>
    </subcellularLocation>
</comment>
<sequence>MTSYRALARNHDFTALWVGATVAELGTRVSIFAMPLVAYVMTGSAFWAATAEAAHLVGMVGMLLPAGVIADRRHRLRIMRFAHGSGAALYASLAVAGLLGSLTLPHLLLVALLTGVLNGLFVPAENSAIRSVVPAEDLTTALSQQQARQHIAGLLGGPLGGVLLGLSRWAPFAGNALAYAAGWLLLARVRADLSASPAPVRDAGRKPLADLLAGLGYSWRQPFLRTLLFFGPAANLTINALFFLALLRLVEAGFPAWQIGLAEAAIGACGILGALAAPWLIDRLPTGRLTILVAWSFVPLSIPLAFWTHPAVMALAASVGLFLNPAGNAGVAAYRMATTPQELIGRVQAAAQFVSMLTIPLAPALAGAALALVDGTTAVLTVTAMTAAAALIPTLARSVRSIPRPAQWRSETPNDAELRHTDATEHKSRVPLG</sequence>
<keyword evidence="4 7" id="KW-1133">Transmembrane helix</keyword>
<feature type="transmembrane region" description="Helical" evidence="7">
    <location>
        <begin position="349"/>
        <end position="372"/>
    </location>
</feature>
<keyword evidence="5 7" id="KW-0472">Membrane</keyword>
<keyword evidence="9" id="KW-1185">Reference proteome</keyword>
<feature type="transmembrane region" description="Helical" evidence="7">
    <location>
        <begin position="227"/>
        <end position="250"/>
    </location>
</feature>
<accession>A0A1J4N507</accession>
<feature type="compositionally biased region" description="Basic and acidic residues" evidence="6">
    <location>
        <begin position="416"/>
        <end position="433"/>
    </location>
</feature>
<reference evidence="8" key="1">
    <citation type="submission" date="2016-10" db="EMBL/GenBank/DDBJ databases">
        <title>Draft Genome Sequence of Nocardioides luteus Strain BAFB, an Alkane-Degrading Bacterium Isolated from JP-7 Polluted Soil.</title>
        <authorList>
            <person name="Brown L."/>
            <person name="Ruiz O.N."/>
            <person name="Gunasekera T."/>
        </authorList>
    </citation>
    <scope>NUCLEOTIDE SEQUENCE [LARGE SCALE GENOMIC DNA]</scope>
    <source>
        <strain evidence="8">BAFB</strain>
    </source>
</reference>
<protein>
    <submittedName>
        <fullName evidence="8">MFS transporter</fullName>
    </submittedName>
</protein>
<dbReference type="EMBL" id="JZDQ02000014">
    <property type="protein sequence ID" value="OIJ26628.1"/>
    <property type="molecule type" value="Genomic_DNA"/>
</dbReference>
<feature type="transmembrane region" description="Helical" evidence="7">
    <location>
        <begin position="12"/>
        <end position="39"/>
    </location>
</feature>
<dbReference type="SUPFAM" id="SSF103473">
    <property type="entry name" value="MFS general substrate transporter"/>
    <property type="match status" value="1"/>
</dbReference>
<evidence type="ECO:0000313" key="9">
    <source>
        <dbReference type="Proteomes" id="UP000033772"/>
    </source>
</evidence>
<dbReference type="PANTHER" id="PTHR23513:SF6">
    <property type="entry name" value="MAJOR FACILITATOR SUPERFAMILY ASSOCIATED DOMAIN-CONTAINING PROTEIN"/>
    <property type="match status" value="1"/>
</dbReference>
<dbReference type="STRING" id="1844.UG56_011710"/>
<dbReference type="GO" id="GO:0022857">
    <property type="term" value="F:transmembrane transporter activity"/>
    <property type="evidence" value="ECO:0007669"/>
    <property type="project" value="InterPro"/>
</dbReference>
<evidence type="ECO:0000256" key="4">
    <source>
        <dbReference type="ARBA" id="ARBA00022989"/>
    </source>
</evidence>
<evidence type="ECO:0000256" key="5">
    <source>
        <dbReference type="ARBA" id="ARBA00023136"/>
    </source>
</evidence>
<dbReference type="PANTHER" id="PTHR23513">
    <property type="entry name" value="INTEGRAL MEMBRANE EFFLUX PROTEIN-RELATED"/>
    <property type="match status" value="1"/>
</dbReference>
<gene>
    <name evidence="8" type="ORF">UG56_011710</name>
</gene>
<evidence type="ECO:0000256" key="6">
    <source>
        <dbReference type="SAM" id="MobiDB-lite"/>
    </source>
</evidence>
<feature type="transmembrane region" description="Helical" evidence="7">
    <location>
        <begin position="313"/>
        <end position="337"/>
    </location>
</feature>
<dbReference type="InterPro" id="IPR036259">
    <property type="entry name" value="MFS_trans_sf"/>
</dbReference>
<feature type="transmembrane region" description="Helical" evidence="7">
    <location>
        <begin position="289"/>
        <end position="307"/>
    </location>
</feature>